<evidence type="ECO:0000256" key="8">
    <source>
        <dbReference type="PROSITE-ProRule" id="PRU00169"/>
    </source>
</evidence>
<dbReference type="Gene3D" id="3.30.70.270">
    <property type="match status" value="1"/>
</dbReference>
<evidence type="ECO:0000313" key="12">
    <source>
        <dbReference type="EMBL" id="MWV44077.1"/>
    </source>
</evidence>
<dbReference type="SMART" id="SM00448">
    <property type="entry name" value="REC"/>
    <property type="match status" value="1"/>
</dbReference>
<dbReference type="PROSITE" id="PS01124">
    <property type="entry name" value="HTH_ARAC_FAMILY_2"/>
    <property type="match status" value="1"/>
</dbReference>
<sequence length="554" mass="64334">MLKMKCYMMGSDRPLMALFRKLPGRNEMYNVLLADDEVLDLRGMERFIPWSELRMKVAAVVSSGFAALDYIRQYPVDILITDIRMPIMSGLELSREALQLLPQLKIIFVSGYEDFHYAKQAMELNAQSYVLKPVEDEEMIEVLHKVKRQLDHEAQQSRLQSDYDKTLPMLRNDMLHELLDGQHEGEDALFHEKLQVHCGIDPNKPHRTAVIEIDDVAWKLNAYSESEAKQIVYQLYQTLMECCEELQILSLCRLSSRQFALVLQGEHLGRSETFLRELIDRIEIGFPVTITIGLSSTAASLAWIQTSYQEARQALDYKMLAGKSRLILFSEMESGNVEDVQSLEMRLDALFAEMSNYRLVQLHDELGHVFALIRRMKSKSTVYNVAIQIISRLDAYLAGLNENLFQLLGMRMENLDILFKFETMDDIQSWLRRRVFEISEMLHIKKQKKNNKLLESVCAYVEEHLDQNIALRDVSNMFSFSPNHLGVLFKQGTGVNFSDYVVDRRMEKACLLLKDPHYKIFEVAGRVGYKNLTYFSRQFKDKYGMTPGDYRKQC</sequence>
<dbReference type="AlphaFoldDB" id="A0A7X3LGG0"/>
<evidence type="ECO:0000259" key="9">
    <source>
        <dbReference type="PROSITE" id="PS01124"/>
    </source>
</evidence>
<comment type="subcellular location">
    <subcellularLocation>
        <location evidence="1">Cytoplasm</location>
    </subcellularLocation>
</comment>
<dbReference type="SMART" id="SM00342">
    <property type="entry name" value="HTH_ARAC"/>
    <property type="match status" value="1"/>
</dbReference>
<keyword evidence="6" id="KW-0238">DNA-binding</keyword>
<evidence type="ECO:0000256" key="5">
    <source>
        <dbReference type="ARBA" id="ARBA00023015"/>
    </source>
</evidence>
<feature type="domain" description="GGDEF" evidence="11">
    <location>
        <begin position="204"/>
        <end position="331"/>
    </location>
</feature>
<keyword evidence="2" id="KW-0963">Cytoplasm</keyword>
<feature type="domain" description="HTH araC/xylS-type" evidence="9">
    <location>
        <begin position="455"/>
        <end position="553"/>
    </location>
</feature>
<dbReference type="SUPFAM" id="SSF46689">
    <property type="entry name" value="Homeodomain-like"/>
    <property type="match status" value="2"/>
</dbReference>
<feature type="domain" description="Response regulatory" evidence="10">
    <location>
        <begin position="30"/>
        <end position="147"/>
    </location>
</feature>
<dbReference type="InterPro" id="IPR018060">
    <property type="entry name" value="HTH_AraC"/>
</dbReference>
<keyword evidence="3 8" id="KW-0597">Phosphoprotein</keyword>
<dbReference type="InterPro" id="IPR041522">
    <property type="entry name" value="CdaR_GGDEF"/>
</dbReference>
<evidence type="ECO:0000256" key="1">
    <source>
        <dbReference type="ARBA" id="ARBA00004496"/>
    </source>
</evidence>
<feature type="modified residue" description="4-aspartylphosphate" evidence="8">
    <location>
        <position position="82"/>
    </location>
</feature>
<evidence type="ECO:0000259" key="10">
    <source>
        <dbReference type="PROSITE" id="PS50110"/>
    </source>
</evidence>
<evidence type="ECO:0000256" key="4">
    <source>
        <dbReference type="ARBA" id="ARBA00023012"/>
    </source>
</evidence>
<dbReference type="InterPro" id="IPR020449">
    <property type="entry name" value="Tscrpt_reg_AraC-type_HTH"/>
</dbReference>
<dbReference type="SUPFAM" id="SSF52172">
    <property type="entry name" value="CheY-like"/>
    <property type="match status" value="1"/>
</dbReference>
<reference evidence="12 13" key="1">
    <citation type="submission" date="2019-12" db="EMBL/GenBank/DDBJ databases">
        <title>Paenibacillus sp. nov., an endophytic bacterium isolated from the stem of Dendrobium.</title>
        <authorList>
            <person name="Zhao R."/>
        </authorList>
    </citation>
    <scope>NUCLEOTIDE SEQUENCE [LARGE SCALE GENOMIC DNA]</scope>
    <source>
        <strain evidence="12 13">HJL G12</strain>
    </source>
</reference>
<dbReference type="InterPro" id="IPR000160">
    <property type="entry name" value="GGDEF_dom"/>
</dbReference>
<dbReference type="Pfam" id="PF12833">
    <property type="entry name" value="HTH_18"/>
    <property type="match status" value="1"/>
</dbReference>
<dbReference type="CDD" id="cd17536">
    <property type="entry name" value="REC_YesN-like"/>
    <property type="match status" value="1"/>
</dbReference>
<dbReference type="Pfam" id="PF17853">
    <property type="entry name" value="GGDEF_2"/>
    <property type="match status" value="1"/>
</dbReference>
<dbReference type="EMBL" id="WUBI01000001">
    <property type="protein sequence ID" value="MWV44077.1"/>
    <property type="molecule type" value="Genomic_DNA"/>
</dbReference>
<organism evidence="12 13">
    <name type="scientific">Paenibacillus dendrobii</name>
    <dbReference type="NCBI Taxonomy" id="2691084"/>
    <lineage>
        <taxon>Bacteria</taxon>
        <taxon>Bacillati</taxon>
        <taxon>Bacillota</taxon>
        <taxon>Bacilli</taxon>
        <taxon>Bacillales</taxon>
        <taxon>Paenibacillaceae</taxon>
        <taxon>Paenibacillus</taxon>
    </lineage>
</organism>
<dbReference type="PRINTS" id="PR00032">
    <property type="entry name" value="HTHARAC"/>
</dbReference>
<dbReference type="Proteomes" id="UP000460318">
    <property type="component" value="Unassembled WGS sequence"/>
</dbReference>
<evidence type="ECO:0000256" key="2">
    <source>
        <dbReference type="ARBA" id="ARBA00022490"/>
    </source>
</evidence>
<keyword evidence="13" id="KW-1185">Reference proteome</keyword>
<gene>
    <name evidence="12" type="ORF">GRF59_10575</name>
</gene>
<evidence type="ECO:0000256" key="7">
    <source>
        <dbReference type="ARBA" id="ARBA00023163"/>
    </source>
</evidence>
<dbReference type="InterPro" id="IPR011006">
    <property type="entry name" value="CheY-like_superfamily"/>
</dbReference>
<proteinExistence type="predicted"/>
<dbReference type="PROSITE" id="PS50110">
    <property type="entry name" value="RESPONSE_REGULATORY"/>
    <property type="match status" value="1"/>
</dbReference>
<evidence type="ECO:0000313" key="13">
    <source>
        <dbReference type="Proteomes" id="UP000460318"/>
    </source>
</evidence>
<dbReference type="Gene3D" id="1.10.10.60">
    <property type="entry name" value="Homeodomain-like"/>
    <property type="match status" value="2"/>
</dbReference>
<keyword evidence="7" id="KW-0804">Transcription</keyword>
<evidence type="ECO:0000256" key="6">
    <source>
        <dbReference type="ARBA" id="ARBA00023125"/>
    </source>
</evidence>
<evidence type="ECO:0000259" key="11">
    <source>
        <dbReference type="PROSITE" id="PS50887"/>
    </source>
</evidence>
<dbReference type="GO" id="GO:0000160">
    <property type="term" value="P:phosphorelay signal transduction system"/>
    <property type="evidence" value="ECO:0007669"/>
    <property type="project" value="UniProtKB-KW"/>
</dbReference>
<dbReference type="Gene3D" id="3.40.50.2300">
    <property type="match status" value="1"/>
</dbReference>
<accession>A0A7X3LGG0</accession>
<dbReference type="PANTHER" id="PTHR42713">
    <property type="entry name" value="HISTIDINE KINASE-RELATED"/>
    <property type="match status" value="1"/>
</dbReference>
<name>A0A7X3LGG0_9BACL</name>
<evidence type="ECO:0000256" key="3">
    <source>
        <dbReference type="ARBA" id="ARBA00022553"/>
    </source>
</evidence>
<dbReference type="PANTHER" id="PTHR42713:SF3">
    <property type="entry name" value="TRANSCRIPTIONAL REGULATORY PROTEIN HPTR"/>
    <property type="match status" value="1"/>
</dbReference>
<dbReference type="PROSITE" id="PS50887">
    <property type="entry name" value="GGDEF"/>
    <property type="match status" value="1"/>
</dbReference>
<keyword evidence="5" id="KW-0805">Transcription regulation</keyword>
<comment type="caution">
    <text evidence="12">The sequence shown here is derived from an EMBL/GenBank/DDBJ whole genome shotgun (WGS) entry which is preliminary data.</text>
</comment>
<dbReference type="GO" id="GO:0005737">
    <property type="term" value="C:cytoplasm"/>
    <property type="evidence" value="ECO:0007669"/>
    <property type="project" value="UniProtKB-SubCell"/>
</dbReference>
<dbReference type="GO" id="GO:0043565">
    <property type="term" value="F:sequence-specific DNA binding"/>
    <property type="evidence" value="ECO:0007669"/>
    <property type="project" value="InterPro"/>
</dbReference>
<dbReference type="InterPro" id="IPR043128">
    <property type="entry name" value="Rev_trsase/Diguanyl_cyclase"/>
</dbReference>
<keyword evidence="4" id="KW-0902">Two-component regulatory system</keyword>
<dbReference type="InterPro" id="IPR051552">
    <property type="entry name" value="HptR"/>
</dbReference>
<protein>
    <submittedName>
        <fullName evidence="12">Response regulator</fullName>
    </submittedName>
</protein>
<dbReference type="InterPro" id="IPR009057">
    <property type="entry name" value="Homeodomain-like_sf"/>
</dbReference>
<dbReference type="Pfam" id="PF00072">
    <property type="entry name" value="Response_reg"/>
    <property type="match status" value="1"/>
</dbReference>
<dbReference type="GO" id="GO:0003700">
    <property type="term" value="F:DNA-binding transcription factor activity"/>
    <property type="evidence" value="ECO:0007669"/>
    <property type="project" value="InterPro"/>
</dbReference>
<dbReference type="InterPro" id="IPR001789">
    <property type="entry name" value="Sig_transdc_resp-reg_receiver"/>
</dbReference>